<dbReference type="Proteomes" id="UP000280819">
    <property type="component" value="Unassembled WGS sequence"/>
</dbReference>
<dbReference type="InterPro" id="IPR043502">
    <property type="entry name" value="DNA/RNA_pol_sf"/>
</dbReference>
<evidence type="ECO:0000313" key="2">
    <source>
        <dbReference type="Proteomes" id="UP000280819"/>
    </source>
</evidence>
<evidence type="ECO:0000313" key="1">
    <source>
        <dbReference type="EMBL" id="RRD05260.1"/>
    </source>
</evidence>
<name>A0A3P1T7E8_9ACTN</name>
<accession>A0A3P1T7E8</accession>
<dbReference type="EMBL" id="RQZG01000007">
    <property type="protein sequence ID" value="RRD05260.1"/>
    <property type="molecule type" value="Genomic_DNA"/>
</dbReference>
<organism evidence="1 2">
    <name type="scientific">Arachnia propionica</name>
    <dbReference type="NCBI Taxonomy" id="1750"/>
    <lineage>
        <taxon>Bacteria</taxon>
        <taxon>Bacillati</taxon>
        <taxon>Actinomycetota</taxon>
        <taxon>Actinomycetes</taxon>
        <taxon>Propionibacteriales</taxon>
        <taxon>Propionibacteriaceae</taxon>
        <taxon>Arachnia</taxon>
    </lineage>
</organism>
<keyword evidence="1" id="KW-0808">Transferase</keyword>
<dbReference type="SUPFAM" id="SSF56672">
    <property type="entry name" value="DNA/RNA polymerases"/>
    <property type="match status" value="1"/>
</dbReference>
<protein>
    <submittedName>
        <fullName evidence="1">DNA-directed DNA polymerase</fullName>
    </submittedName>
</protein>
<dbReference type="GO" id="GO:0003887">
    <property type="term" value="F:DNA-directed DNA polymerase activity"/>
    <property type="evidence" value="ECO:0007669"/>
    <property type="project" value="UniProtKB-KW"/>
</dbReference>
<reference evidence="1 2" key="1">
    <citation type="submission" date="2018-11" db="EMBL/GenBank/DDBJ databases">
        <title>Genomes From Bacteria Associated with the Canine Oral Cavity: a Test Case for Automated Genome-Based Taxonomic Assignment.</title>
        <authorList>
            <person name="Coil D.A."/>
            <person name="Jospin G."/>
            <person name="Darling A.E."/>
            <person name="Wallis C."/>
            <person name="Davis I.J."/>
            <person name="Harris S."/>
            <person name="Eisen J.A."/>
            <person name="Holcombe L.J."/>
            <person name="O'Flynn C."/>
        </authorList>
    </citation>
    <scope>NUCLEOTIDE SEQUENCE [LARGE SCALE GENOMIC DNA]</scope>
    <source>
        <strain evidence="1 2">OH887_COT-365</strain>
    </source>
</reference>
<keyword evidence="1" id="KW-0239">DNA-directed DNA polymerase</keyword>
<dbReference type="AlphaFoldDB" id="A0A3P1T7E8"/>
<proteinExistence type="predicted"/>
<comment type="caution">
    <text evidence="1">The sequence shown here is derived from an EMBL/GenBank/DDBJ whole genome shotgun (WGS) entry which is preliminary data.</text>
</comment>
<keyword evidence="1" id="KW-0548">Nucleotidyltransferase</keyword>
<gene>
    <name evidence="1" type="ORF">EII34_07600</name>
</gene>
<dbReference type="OrthoDB" id="2066645at2"/>
<sequence length="1010" mass="112006">MAATPYGEVPIAAAANGWQVSRVADTATSRKHPASFVVLTKTVERTATRATGGFGSYPSVQGMRSGKGSVVIGFDTEFVSDGTFDAERGWIGESEQVTRRIVSYQFAAIDPTDSDRLRLAVVLPAIYPGPRGPRVARLSFGKALELAITALGLHEHPLAEGWTAKGVPRQAVVDAAGKWHREWWFRQKGEHAHALPITLVAHFQNADLTAFVDPVKMHNTWDASYPTGRKRRRAKAGYSGYRNRRLDDREPDILRAVISASAGMVSPKPVEWVLPGENKRWARPVVISIRDTMAQSGASKLSELGDAVGVAKLDVPGDWIARMDEYLVAHPVDFLDYASNDAVIALEYVSQMYGEDQEVALTLPTAAARAVRGIIASELAERHAGKPLVEAGPKINFNLVFGGLEKVTKKTEQTVSFENQLAYYRQRELQPLDGAAATWIHACALSFRGGYNMSAELGLFEQTTHDLDLQSCYPTASSTIWDVDYLHPDGVILRTVNNVELSLDDFAEGGPLTPFVGFVSFEFPESVAFPCLPVPVEGSMVYPRTSGGARGVWSMAPEVWLALKLGARVMCQIGHFGRTLRLEDGTPSRLLRRPYKTLLDDRAQAKKEFGKKSFQQTVLKLMANSPYGKLAQGVMGQRGWDAWAQERDEVGGSAITSPWHASMTTSLPRAVLLATLNELHDLGYSTPSCTTDGFITDAELAVVDGLDLYGLSNLWREAREALTGSRDMWEEKHTQTDLLNVTTRANFSRQPGGVLAHGGYKLPEGIEEDSQADRDHMYELMVSRDGALPVTMKVFPSMEELTRVHNRLDFSPIVVHKQQTIEFDRKRRPVPDGMTANMVMVGDEVFEVAHVQTVPWNSPEEVELGRSVDRGLKRWDDELGEPVWDRSPVRRTRDQWLDYFDRLQVLLDEDGSVAEAERLDRIAKGIVIAQRQGIINIPWLASDRPLAERLDAFEKFGLPRPKERFWSHARSKTERQIDIDFDAIEPYVEDMLNVDPFASAAPVEVGEGAS</sequence>